<proteinExistence type="predicted"/>
<dbReference type="STRING" id="1423811.FC72_GL002027"/>
<accession>A0A0R1J0N1</accession>
<feature type="compositionally biased region" description="Low complexity" evidence="1">
    <location>
        <begin position="513"/>
        <end position="531"/>
    </location>
</feature>
<name>A0A0R1J0N1_9LACO</name>
<evidence type="ECO:0000313" key="3">
    <source>
        <dbReference type="Proteomes" id="UP000050929"/>
    </source>
</evidence>
<dbReference type="PATRIC" id="fig|1423811.3.peg.2071"/>
<dbReference type="EMBL" id="AZDG01000009">
    <property type="protein sequence ID" value="KRK64619.1"/>
    <property type="molecule type" value="Genomic_DNA"/>
</dbReference>
<keyword evidence="3" id="KW-1185">Reference proteome</keyword>
<evidence type="ECO:0000256" key="1">
    <source>
        <dbReference type="SAM" id="MobiDB-lite"/>
    </source>
</evidence>
<gene>
    <name evidence="2" type="ORF">FC72_GL002027</name>
</gene>
<comment type="caution">
    <text evidence="2">The sequence shown here is derived from an EMBL/GenBank/DDBJ whole genome shotgun (WGS) entry which is preliminary data.</text>
</comment>
<evidence type="ECO:0000313" key="2">
    <source>
        <dbReference type="EMBL" id="KRK64619.1"/>
    </source>
</evidence>
<organism evidence="2 3">
    <name type="scientific">Companilactobacillus tucceti DSM 20183</name>
    <dbReference type="NCBI Taxonomy" id="1423811"/>
    <lineage>
        <taxon>Bacteria</taxon>
        <taxon>Bacillati</taxon>
        <taxon>Bacillota</taxon>
        <taxon>Bacilli</taxon>
        <taxon>Lactobacillales</taxon>
        <taxon>Lactobacillaceae</taxon>
        <taxon>Companilactobacillus</taxon>
    </lineage>
</organism>
<feature type="region of interest" description="Disordered" evidence="1">
    <location>
        <begin position="511"/>
        <end position="531"/>
    </location>
</feature>
<sequence length="677" mass="73793">MIFAGRKVMKKTIKYAGIAAATLLAISPVATQVLTESGTVVKAATTATPSDDDIKIMDDLRESFNDTAYSDTAEFPNILGDNLGFDSSFIMMNGNNATQFIDSKFFKSLKDTKTIQMSDNTLSPISILNQVVDSKGNALNISDDNAQSINSPNFANALDLVKNVSDNGGTLKLRATIMYNNKAYGDPIDYSLTNSDMISTSSEDAESVANTFQQNLKSNVALNDRDYQNNGSNLLSLDMGPSNAYNLGFYYPGQKVFYSQNMDELFKTSVISKALSDISTSVQDALKKEHINVVVKATNADGTPVTSKAGLDNIGDNKESFKLAFSFQYPDGKGNIQTIDNNAETSFEHAKVPSSVDGTYDNKPIHVKDGSKVSDVDFGSLTLKAGDDSYASEAKASGNLYLTEADAWNSLTDNPPQPETIDTFDASKKAEYYQVVSAPVPGDLSDFMGKWLDDSNWSDGNSVNYKLLINGQEIPINMDSNQMWVIPDAPIKVWASNNAIYYIREINVDKSDSNSNNNNNSNNSGNIQSISGVATTHNDNGFYFLYNDNNEKVDNRALGKNSSWKVDEVRTVNGVKQYRVSTHEWVNASDVDFDENGEITEGMSVQKLDTPKQINLGTKHSRYGLHNSKLKLSTTRALAGGTSWIVDKVGTDSNGDTYYGVSTDEFVKAGDGVTLVK</sequence>
<protein>
    <submittedName>
        <fullName evidence="2">Uncharacterized protein</fullName>
    </submittedName>
</protein>
<dbReference type="Proteomes" id="UP000050929">
    <property type="component" value="Unassembled WGS sequence"/>
</dbReference>
<reference evidence="2 3" key="1">
    <citation type="journal article" date="2015" name="Genome Announc.">
        <title>Expanding the biotechnology potential of lactobacilli through comparative genomics of 213 strains and associated genera.</title>
        <authorList>
            <person name="Sun Z."/>
            <person name="Harris H.M."/>
            <person name="McCann A."/>
            <person name="Guo C."/>
            <person name="Argimon S."/>
            <person name="Zhang W."/>
            <person name="Yang X."/>
            <person name="Jeffery I.B."/>
            <person name="Cooney J.C."/>
            <person name="Kagawa T.F."/>
            <person name="Liu W."/>
            <person name="Song Y."/>
            <person name="Salvetti E."/>
            <person name="Wrobel A."/>
            <person name="Rasinkangas P."/>
            <person name="Parkhill J."/>
            <person name="Rea M.C."/>
            <person name="O'Sullivan O."/>
            <person name="Ritari J."/>
            <person name="Douillard F.P."/>
            <person name="Paul Ross R."/>
            <person name="Yang R."/>
            <person name="Briner A.E."/>
            <person name="Felis G.E."/>
            <person name="de Vos W.M."/>
            <person name="Barrangou R."/>
            <person name="Klaenhammer T.R."/>
            <person name="Caufield P.W."/>
            <person name="Cui Y."/>
            <person name="Zhang H."/>
            <person name="O'Toole P.W."/>
        </authorList>
    </citation>
    <scope>NUCLEOTIDE SEQUENCE [LARGE SCALE GENOMIC DNA]</scope>
    <source>
        <strain evidence="2 3">DSM 20183</strain>
    </source>
</reference>
<dbReference type="AlphaFoldDB" id="A0A0R1J0N1"/>